<dbReference type="Pfam" id="PF00069">
    <property type="entry name" value="Pkinase"/>
    <property type="match status" value="1"/>
</dbReference>
<dbReference type="EMBL" id="SACR01000001">
    <property type="protein sequence ID" value="RVU49482.1"/>
    <property type="molecule type" value="Genomic_DNA"/>
</dbReference>
<sequence>MSLPPAPVPQSDWARLRELFDAALPLAAAEREALLADPALTPALVAELRSLLAHAAEVSSADADGAAFLDHTAARPLPAPVTTAGLQLGAWRLLAPLGAGGMGEVWRAARNDGRFEGAAAVKLLKRGMDSAAVLARFAQEQQALARLNHPHIARLLDAGLSADGRPYFVMELVEGQPIHRATATMPLEARLRLFLQLTDAVAHAHRNLLVHRDLKPSNVLVDQDGQVKLLDFGIAKALDPLEHRLGPDGDADGATTVGGVRPYTPHYASPEQVRGEPVTTATDIYSLGVLLYQLLTGTRPTGRKATNAAEAARSVLDEQPTRPSRLSSEDVPDPQWVQTRRRLEGDLDNILLKTLGKQPAERYASVDALAADVQAYLDGRPVSARAASPAYVLGKWLRRHRAAAAAGALGGLGLLTGLLATLLQGRVALALGATGLGAGLVLALVQAQRAQRALDEAARARDSATRHLGELRRLANSMVFEVNEALERGQIEGRKALVSAAAQSLERQTAFGQMSDAERVELGMALARLARLEGHENTNNVGNVAGALVLYDRALQVLEPLAPRLQAHAGWHAAMGAALEGRFAVTRQLRRPAEAMAAIDRAVGHAQQAVKLAPEDLRLRCHECALLAHRADQAYPVVRFHGLADLALARRHVEAAVRRSEELVAWAPTQPQALRVRGFVMRLSAGHVAISGQLPAAVAAEREAFAFLERAIGLPDGEPLRASDYAQAAIRVAITSRAAGLYDEGAEALAPALLQAQRDLHDNPGDEHRQRQLVAVSQTLLDLCLHRGREAEAEALYTQAHQHLPVLTPAHEADPLCKRPWQHAWMDSLQALAWARCGRLDAAQQRLQRLHAWMHGGTLRLRDDPAALDCELEANIHIAGAQLASAMGLPDEAAASAEAALERLQAMRAVRDPSDAIEAVRSWQLAVRLAVSCTGEATAALQARLVTAALQQQAELAARGLVEPATRAESRWLAAQAAG</sequence>
<dbReference type="AlphaFoldDB" id="A0A437RS16"/>
<keyword evidence="4 5" id="KW-0067">ATP-binding</keyword>
<dbReference type="Gene3D" id="1.10.510.10">
    <property type="entry name" value="Transferase(Phosphotransferase) domain 1"/>
    <property type="match status" value="1"/>
</dbReference>
<evidence type="ECO:0000256" key="6">
    <source>
        <dbReference type="SAM" id="MobiDB-lite"/>
    </source>
</evidence>
<dbReference type="PROSITE" id="PS50011">
    <property type="entry name" value="PROTEIN_KINASE_DOM"/>
    <property type="match status" value="1"/>
</dbReference>
<keyword evidence="1" id="KW-0808">Transferase</keyword>
<keyword evidence="8" id="KW-0723">Serine/threonine-protein kinase</keyword>
<dbReference type="SUPFAM" id="SSF56112">
    <property type="entry name" value="Protein kinase-like (PK-like)"/>
    <property type="match status" value="1"/>
</dbReference>
<dbReference type="PANTHER" id="PTHR43289:SF34">
    <property type="entry name" value="SERINE_THREONINE-PROTEIN KINASE YBDM-RELATED"/>
    <property type="match status" value="1"/>
</dbReference>
<comment type="caution">
    <text evidence="8">The sequence shown here is derived from an EMBL/GenBank/DDBJ whole genome shotgun (WGS) entry which is preliminary data.</text>
</comment>
<feature type="domain" description="Protein kinase" evidence="7">
    <location>
        <begin position="91"/>
        <end position="377"/>
    </location>
</feature>
<keyword evidence="3 8" id="KW-0418">Kinase</keyword>
<evidence type="ECO:0000256" key="5">
    <source>
        <dbReference type="PROSITE-ProRule" id="PRU10141"/>
    </source>
</evidence>
<evidence type="ECO:0000256" key="3">
    <source>
        <dbReference type="ARBA" id="ARBA00022777"/>
    </source>
</evidence>
<keyword evidence="9" id="KW-1185">Reference proteome</keyword>
<dbReference type="InterPro" id="IPR011009">
    <property type="entry name" value="Kinase-like_dom_sf"/>
</dbReference>
<dbReference type="GO" id="GO:0005524">
    <property type="term" value="F:ATP binding"/>
    <property type="evidence" value="ECO:0007669"/>
    <property type="project" value="UniProtKB-UniRule"/>
</dbReference>
<dbReference type="RefSeq" id="WP_128227118.1">
    <property type="nucleotide sequence ID" value="NZ_SACR01000001.1"/>
</dbReference>
<protein>
    <submittedName>
        <fullName evidence="8">Serine/threonine protein kinase</fullName>
    </submittedName>
</protein>
<dbReference type="Gene3D" id="3.30.200.20">
    <property type="entry name" value="Phosphorylase Kinase, domain 1"/>
    <property type="match status" value="1"/>
</dbReference>
<dbReference type="InterPro" id="IPR000719">
    <property type="entry name" value="Prot_kinase_dom"/>
</dbReference>
<dbReference type="InterPro" id="IPR008271">
    <property type="entry name" value="Ser/Thr_kinase_AS"/>
</dbReference>
<feature type="region of interest" description="Disordered" evidence="6">
    <location>
        <begin position="301"/>
        <end position="333"/>
    </location>
</feature>
<evidence type="ECO:0000313" key="9">
    <source>
        <dbReference type="Proteomes" id="UP000285575"/>
    </source>
</evidence>
<evidence type="ECO:0000256" key="4">
    <source>
        <dbReference type="ARBA" id="ARBA00022840"/>
    </source>
</evidence>
<feature type="binding site" evidence="5">
    <location>
        <position position="122"/>
    </location>
    <ligand>
        <name>ATP</name>
        <dbReference type="ChEBI" id="CHEBI:30616"/>
    </ligand>
</feature>
<dbReference type="SMART" id="SM00220">
    <property type="entry name" value="S_TKc"/>
    <property type="match status" value="1"/>
</dbReference>
<evidence type="ECO:0000313" key="8">
    <source>
        <dbReference type="EMBL" id="RVU49482.1"/>
    </source>
</evidence>
<evidence type="ECO:0000259" key="7">
    <source>
        <dbReference type="PROSITE" id="PS50011"/>
    </source>
</evidence>
<dbReference type="OrthoDB" id="9791419at2"/>
<accession>A0A437RS16</accession>
<evidence type="ECO:0000256" key="2">
    <source>
        <dbReference type="ARBA" id="ARBA00022741"/>
    </source>
</evidence>
<dbReference type="PANTHER" id="PTHR43289">
    <property type="entry name" value="MITOGEN-ACTIVATED PROTEIN KINASE KINASE KINASE 20-RELATED"/>
    <property type="match status" value="1"/>
</dbReference>
<keyword evidence="2 5" id="KW-0547">Nucleotide-binding</keyword>
<dbReference type="PROSITE" id="PS00107">
    <property type="entry name" value="PROTEIN_KINASE_ATP"/>
    <property type="match status" value="1"/>
</dbReference>
<dbReference type="GO" id="GO:0004674">
    <property type="term" value="F:protein serine/threonine kinase activity"/>
    <property type="evidence" value="ECO:0007669"/>
    <property type="project" value="UniProtKB-KW"/>
</dbReference>
<proteinExistence type="predicted"/>
<evidence type="ECO:0000256" key="1">
    <source>
        <dbReference type="ARBA" id="ARBA00022679"/>
    </source>
</evidence>
<dbReference type="CDD" id="cd14014">
    <property type="entry name" value="STKc_PknB_like"/>
    <property type="match status" value="1"/>
</dbReference>
<reference evidence="8 9" key="1">
    <citation type="submission" date="2019-01" db="EMBL/GenBank/DDBJ databases">
        <authorList>
            <person name="Chen W.-M."/>
        </authorList>
    </citation>
    <scope>NUCLEOTIDE SEQUENCE [LARGE SCALE GENOMIC DNA]</scope>
    <source>
        <strain evidence="8 9">KYPY4</strain>
    </source>
</reference>
<dbReference type="Proteomes" id="UP000285575">
    <property type="component" value="Unassembled WGS sequence"/>
</dbReference>
<organism evidence="8 9">
    <name type="scientific">Rubrivivax rivuli</name>
    <dbReference type="NCBI Taxonomy" id="1862385"/>
    <lineage>
        <taxon>Bacteria</taxon>
        <taxon>Pseudomonadati</taxon>
        <taxon>Pseudomonadota</taxon>
        <taxon>Betaproteobacteria</taxon>
        <taxon>Burkholderiales</taxon>
        <taxon>Sphaerotilaceae</taxon>
        <taxon>Rubrivivax</taxon>
    </lineage>
</organism>
<name>A0A437RS16_9BURK</name>
<dbReference type="PROSITE" id="PS00108">
    <property type="entry name" value="PROTEIN_KINASE_ST"/>
    <property type="match status" value="1"/>
</dbReference>
<dbReference type="InterPro" id="IPR017441">
    <property type="entry name" value="Protein_kinase_ATP_BS"/>
</dbReference>
<gene>
    <name evidence="8" type="ORF">EOE66_02620</name>
</gene>